<organism evidence="1 2">
    <name type="scientific">Saccharomyces cerevisiae (strain AWRI1631)</name>
    <name type="common">Baker's yeast</name>
    <dbReference type="NCBI Taxonomy" id="545124"/>
    <lineage>
        <taxon>Eukaryota</taxon>
        <taxon>Fungi</taxon>
        <taxon>Dikarya</taxon>
        <taxon>Ascomycota</taxon>
        <taxon>Saccharomycotina</taxon>
        <taxon>Saccharomycetes</taxon>
        <taxon>Saccharomycetales</taxon>
        <taxon>Saccharomycetaceae</taxon>
        <taxon>Saccharomyces</taxon>
    </lineage>
</organism>
<dbReference type="AlphaFoldDB" id="B5VSS3"/>
<reference evidence="1 2" key="1">
    <citation type="journal article" date="2008" name="FEMS Yeast Res.">
        <title>Comparative genome analysis of a Saccharomyces cerevisiae wine strain.</title>
        <authorList>
            <person name="Borneman A.R."/>
            <person name="Forgan A.H."/>
            <person name="Pretorius I.S."/>
            <person name="Chambers P.J."/>
        </authorList>
    </citation>
    <scope>NUCLEOTIDE SEQUENCE [LARGE SCALE GENOMIC DNA]</scope>
    <source>
        <strain evidence="1 2">AWRI1631</strain>
    </source>
</reference>
<name>B5VSS3_YEAS6</name>
<dbReference type="Proteomes" id="UP000008988">
    <property type="component" value="Unassembled WGS sequence"/>
</dbReference>
<dbReference type="EMBL" id="ABSV01002272">
    <property type="protein sequence ID" value="EDZ69023.1"/>
    <property type="molecule type" value="Genomic_DNA"/>
</dbReference>
<evidence type="ECO:0000313" key="2">
    <source>
        <dbReference type="Proteomes" id="UP000008988"/>
    </source>
</evidence>
<sequence>MLFSGMSCSFTTGQTYGRGAVWQLSLALLYGSLI</sequence>
<gene>
    <name evidence="1" type="ORF">AWRI1631_160110</name>
</gene>
<comment type="caution">
    <text evidence="1">The sequence shown here is derived from an EMBL/GenBank/DDBJ whole genome shotgun (WGS) entry which is preliminary data.</text>
</comment>
<protein>
    <submittedName>
        <fullName evidence="1">Uncharacterized protein</fullName>
    </submittedName>
</protein>
<evidence type="ECO:0000313" key="1">
    <source>
        <dbReference type="EMBL" id="EDZ69023.1"/>
    </source>
</evidence>
<accession>B5VSS3</accession>
<proteinExistence type="predicted"/>